<evidence type="ECO:0000313" key="2">
    <source>
        <dbReference type="EMBL" id="MBT1688598.1"/>
    </source>
</evidence>
<dbReference type="Proteomes" id="UP001319180">
    <property type="component" value="Unassembled WGS sequence"/>
</dbReference>
<sequence>MKASSTIRTYCSLKNLMAFLLLIVSVQLHAQIPGGVATTIYTPMGQPVFAIVNPEDAYYRDYVNNDNIQRINQHGWWVQVESGATTTSQCHGWAWSQYNGGPAVEINGDVRKYFTNDAVEEIAPLTQENWEEGVMIVFGANMSVPVHTAITTAEYGIVRSKWWYGAVYRHTLDGHPWGESNWQRGWYRVKMNGDQRVCAFGSTPGYSTTSAIPGATYSWKLSGAPVGGNSSAVSIYHNFSPNTNKTLSVEIHCPLSGTTIKSFRKICFGENSGYVSGGSYYIMGSMNNTNLCPYTSYTLYVSPPCSASGFTYTLPPGFTINSASDFSLSFSTGAGGSGSIEVHANVWCSVSASRCCVPAPGSNVLIAYAYVDTYSTSCGWSLTVSPNPAADYIDIETGGDERQDAATGEVLFGPAPAKNVSGDVGESYLLTVYNSQQVSVFTTKSRDRKVTVSTRQMQNGIYIAEIIRGKERITRRFAVDH</sequence>
<evidence type="ECO:0000256" key="1">
    <source>
        <dbReference type="SAM" id="SignalP"/>
    </source>
</evidence>
<comment type="caution">
    <text evidence="2">The sequence shown here is derived from an EMBL/GenBank/DDBJ whole genome shotgun (WGS) entry which is preliminary data.</text>
</comment>
<dbReference type="EMBL" id="JAHESC010000028">
    <property type="protein sequence ID" value="MBT1688598.1"/>
    <property type="molecule type" value="Genomic_DNA"/>
</dbReference>
<dbReference type="RefSeq" id="WP_254091822.1">
    <property type="nucleotide sequence ID" value="NZ_JAHESC010000028.1"/>
</dbReference>
<organism evidence="2 3">
    <name type="scientific">Dawidia soli</name>
    <dbReference type="NCBI Taxonomy" id="2782352"/>
    <lineage>
        <taxon>Bacteria</taxon>
        <taxon>Pseudomonadati</taxon>
        <taxon>Bacteroidota</taxon>
        <taxon>Cytophagia</taxon>
        <taxon>Cytophagales</taxon>
        <taxon>Chryseotaleaceae</taxon>
        <taxon>Dawidia</taxon>
    </lineage>
</organism>
<evidence type="ECO:0008006" key="4">
    <source>
        <dbReference type="Google" id="ProtNLM"/>
    </source>
</evidence>
<evidence type="ECO:0000313" key="3">
    <source>
        <dbReference type="Proteomes" id="UP001319180"/>
    </source>
</evidence>
<accession>A0AAP2GK29</accession>
<feature type="signal peptide" evidence="1">
    <location>
        <begin position="1"/>
        <end position="30"/>
    </location>
</feature>
<reference evidence="2 3" key="1">
    <citation type="submission" date="2021-05" db="EMBL/GenBank/DDBJ databases">
        <title>A Polyphasic approach of four new species of the genus Ohtaekwangia: Ohtaekwangia histidinii sp. nov., Ohtaekwangia cretensis sp. nov., Ohtaekwangia indiensis sp. nov., Ohtaekwangia reichenbachii sp. nov. from diverse environment.</title>
        <authorList>
            <person name="Octaviana S."/>
        </authorList>
    </citation>
    <scope>NUCLEOTIDE SEQUENCE [LARGE SCALE GENOMIC DNA]</scope>
    <source>
        <strain evidence="2 3">PWU37</strain>
    </source>
</reference>
<keyword evidence="1" id="KW-0732">Signal</keyword>
<dbReference type="AlphaFoldDB" id="A0AAP2GK29"/>
<proteinExistence type="predicted"/>
<keyword evidence="3" id="KW-1185">Reference proteome</keyword>
<name>A0AAP2GK29_9BACT</name>
<feature type="chain" id="PRO_5042964901" description="T9SS type A sorting domain-containing protein" evidence="1">
    <location>
        <begin position="31"/>
        <end position="481"/>
    </location>
</feature>
<gene>
    <name evidence="2" type="ORF">KK078_18655</name>
</gene>
<protein>
    <recommendedName>
        <fullName evidence="4">T9SS type A sorting domain-containing protein</fullName>
    </recommendedName>
</protein>